<dbReference type="SUPFAM" id="SSF52540">
    <property type="entry name" value="P-loop containing nucleoside triphosphate hydrolases"/>
    <property type="match status" value="1"/>
</dbReference>
<comment type="caution">
    <text evidence="11">Lacks conserved residue(s) required for the propagation of feature annotation.</text>
</comment>
<feature type="binding site" evidence="11">
    <location>
        <position position="78"/>
    </location>
    <ligand>
        <name>substrate</name>
    </ligand>
</feature>
<evidence type="ECO:0000256" key="5">
    <source>
        <dbReference type="ARBA" id="ARBA00022679"/>
    </source>
</evidence>
<dbReference type="PANTHER" id="PTHR21087">
    <property type="entry name" value="SHIKIMATE KINASE"/>
    <property type="match status" value="1"/>
</dbReference>
<organism evidence="12 13">
    <name type="scientific">Gehongia tenuis</name>
    <dbReference type="NCBI Taxonomy" id="2763655"/>
    <lineage>
        <taxon>Bacteria</taxon>
        <taxon>Bacillati</taxon>
        <taxon>Bacillota</taxon>
        <taxon>Clostridia</taxon>
        <taxon>Christensenellales</taxon>
        <taxon>Christensenellaceae</taxon>
        <taxon>Gehongia</taxon>
    </lineage>
</organism>
<sequence length="168" mass="18623">MPIYLTGMPGSGKTVLGRALADRLGRVFIDLDEEIEKTSGRSIPKIFEEDGEDGFRALETEALRGASERTGAVVSTGGGIVLREENWRIMDDTGLVLFIDRPPERIAKDVNPGHRPLLQGDRNKIFDLYRARETLYRGRCHIVIPNAGDAQVALETLVSVALEHPMRL</sequence>
<dbReference type="Gene3D" id="3.40.50.300">
    <property type="entry name" value="P-loop containing nucleotide triphosphate hydrolases"/>
    <property type="match status" value="1"/>
</dbReference>
<dbReference type="RefSeq" id="WP_249317112.1">
    <property type="nucleotide sequence ID" value="NZ_JACRSR010000004.1"/>
</dbReference>
<dbReference type="GO" id="GO:0005524">
    <property type="term" value="F:ATP binding"/>
    <property type="evidence" value="ECO:0007669"/>
    <property type="project" value="UniProtKB-UniRule"/>
</dbReference>
<keyword evidence="4 11" id="KW-0028">Amino-acid biosynthesis</keyword>
<dbReference type="InterPro" id="IPR000623">
    <property type="entry name" value="Shikimate_kinase/TSH1"/>
</dbReference>
<dbReference type="EMBL" id="JACRSR010000004">
    <property type="protein sequence ID" value="MBC8532069.1"/>
    <property type="molecule type" value="Genomic_DNA"/>
</dbReference>
<dbReference type="GO" id="GO:0004765">
    <property type="term" value="F:shikimate kinase activity"/>
    <property type="evidence" value="ECO:0007669"/>
    <property type="project" value="UniProtKB-UniRule"/>
</dbReference>
<comment type="catalytic activity">
    <reaction evidence="10 11">
        <text>shikimate + ATP = 3-phosphoshikimate + ADP + H(+)</text>
        <dbReference type="Rhea" id="RHEA:13121"/>
        <dbReference type="ChEBI" id="CHEBI:15378"/>
        <dbReference type="ChEBI" id="CHEBI:30616"/>
        <dbReference type="ChEBI" id="CHEBI:36208"/>
        <dbReference type="ChEBI" id="CHEBI:145989"/>
        <dbReference type="ChEBI" id="CHEBI:456216"/>
        <dbReference type="EC" id="2.7.1.71"/>
    </reaction>
</comment>
<feature type="binding site" evidence="11">
    <location>
        <position position="14"/>
    </location>
    <ligand>
        <name>Mg(2+)</name>
        <dbReference type="ChEBI" id="CHEBI:18420"/>
    </ligand>
</feature>
<reference evidence="12" key="1">
    <citation type="submission" date="2020-08" db="EMBL/GenBank/DDBJ databases">
        <title>Genome public.</title>
        <authorList>
            <person name="Liu C."/>
            <person name="Sun Q."/>
        </authorList>
    </citation>
    <scope>NUCLEOTIDE SEQUENCE</scope>
    <source>
        <strain evidence="12">NSJ-53</strain>
    </source>
</reference>
<evidence type="ECO:0000256" key="7">
    <source>
        <dbReference type="ARBA" id="ARBA00022777"/>
    </source>
</evidence>
<evidence type="ECO:0000256" key="9">
    <source>
        <dbReference type="ARBA" id="ARBA00023141"/>
    </source>
</evidence>
<keyword evidence="9 11" id="KW-0057">Aromatic amino acid biosynthesis</keyword>
<proteinExistence type="inferred from homology"/>
<dbReference type="GO" id="GO:0000287">
    <property type="term" value="F:magnesium ion binding"/>
    <property type="evidence" value="ECO:0007669"/>
    <property type="project" value="UniProtKB-UniRule"/>
</dbReference>
<dbReference type="GO" id="GO:0005829">
    <property type="term" value="C:cytosol"/>
    <property type="evidence" value="ECO:0007669"/>
    <property type="project" value="TreeGrafter"/>
</dbReference>
<keyword evidence="5 11" id="KW-0808">Transferase</keyword>
<name>A0A926HPV9_9FIRM</name>
<dbReference type="InterPro" id="IPR031322">
    <property type="entry name" value="Shikimate/glucono_kinase"/>
</dbReference>
<feature type="binding site" evidence="11">
    <location>
        <position position="56"/>
    </location>
    <ligand>
        <name>substrate</name>
    </ligand>
</feature>
<dbReference type="Proteomes" id="UP000623172">
    <property type="component" value="Unassembled WGS sequence"/>
</dbReference>
<feature type="binding site" evidence="11">
    <location>
        <position position="132"/>
    </location>
    <ligand>
        <name>substrate</name>
    </ligand>
</feature>
<dbReference type="GO" id="GO:0008652">
    <property type="term" value="P:amino acid biosynthetic process"/>
    <property type="evidence" value="ECO:0007669"/>
    <property type="project" value="UniProtKB-KW"/>
</dbReference>
<feature type="binding site" evidence="11">
    <location>
        <begin position="10"/>
        <end position="15"/>
    </location>
    <ligand>
        <name>ATP</name>
        <dbReference type="ChEBI" id="CHEBI:30616"/>
    </ligand>
</feature>
<dbReference type="EC" id="2.7.1.71" evidence="3 11"/>
<dbReference type="InterPro" id="IPR027417">
    <property type="entry name" value="P-loop_NTPase"/>
</dbReference>
<comment type="subcellular location">
    <subcellularLocation>
        <location evidence="11">Cytoplasm</location>
    </subcellularLocation>
</comment>
<evidence type="ECO:0000256" key="3">
    <source>
        <dbReference type="ARBA" id="ARBA00012154"/>
    </source>
</evidence>
<keyword evidence="11" id="KW-0479">Metal-binding</keyword>
<comment type="cofactor">
    <cofactor evidence="11">
        <name>Mg(2+)</name>
        <dbReference type="ChEBI" id="CHEBI:18420"/>
    </cofactor>
    <text evidence="11">Binds 1 Mg(2+) ion per subunit.</text>
</comment>
<evidence type="ECO:0000256" key="10">
    <source>
        <dbReference type="ARBA" id="ARBA00048567"/>
    </source>
</evidence>
<evidence type="ECO:0000256" key="1">
    <source>
        <dbReference type="ARBA" id="ARBA00004842"/>
    </source>
</evidence>
<evidence type="ECO:0000256" key="11">
    <source>
        <dbReference type="HAMAP-Rule" id="MF_00109"/>
    </source>
</evidence>
<keyword evidence="11" id="KW-0460">Magnesium</keyword>
<dbReference type="PANTHER" id="PTHR21087:SF16">
    <property type="entry name" value="SHIKIMATE KINASE 1, CHLOROPLASTIC"/>
    <property type="match status" value="1"/>
</dbReference>
<dbReference type="HAMAP" id="MF_00109">
    <property type="entry name" value="Shikimate_kinase"/>
    <property type="match status" value="1"/>
</dbReference>
<comment type="similarity">
    <text evidence="2 11">Belongs to the shikimate kinase family.</text>
</comment>
<dbReference type="PRINTS" id="PR01100">
    <property type="entry name" value="SHIKIMTKNASE"/>
</dbReference>
<dbReference type="CDD" id="cd00464">
    <property type="entry name" value="SK"/>
    <property type="match status" value="1"/>
</dbReference>
<evidence type="ECO:0000256" key="6">
    <source>
        <dbReference type="ARBA" id="ARBA00022741"/>
    </source>
</evidence>
<comment type="function">
    <text evidence="11">Catalyzes the specific phosphorylation of the 3-hydroxyl group of shikimic acid using ATP as a cosubstrate.</text>
</comment>
<dbReference type="Pfam" id="PF01202">
    <property type="entry name" value="SKI"/>
    <property type="match status" value="1"/>
</dbReference>
<comment type="subunit">
    <text evidence="11">Monomer.</text>
</comment>
<keyword evidence="6 11" id="KW-0547">Nucleotide-binding</keyword>
<feature type="binding site" evidence="11">
    <location>
        <position position="115"/>
    </location>
    <ligand>
        <name>ATP</name>
        <dbReference type="ChEBI" id="CHEBI:30616"/>
    </ligand>
</feature>
<keyword evidence="8 11" id="KW-0067">ATP-binding</keyword>
<dbReference type="GO" id="GO:0009073">
    <property type="term" value="P:aromatic amino acid family biosynthetic process"/>
    <property type="evidence" value="ECO:0007669"/>
    <property type="project" value="UniProtKB-KW"/>
</dbReference>
<dbReference type="PROSITE" id="PS01128">
    <property type="entry name" value="SHIKIMATE_KINASE"/>
    <property type="match status" value="1"/>
</dbReference>
<evidence type="ECO:0000256" key="8">
    <source>
        <dbReference type="ARBA" id="ARBA00022840"/>
    </source>
</evidence>
<keyword evidence="7 11" id="KW-0418">Kinase</keyword>
<comment type="caution">
    <text evidence="12">The sequence shown here is derived from an EMBL/GenBank/DDBJ whole genome shotgun (WGS) entry which is preliminary data.</text>
</comment>
<dbReference type="InterPro" id="IPR023000">
    <property type="entry name" value="Shikimate_kinase_CS"/>
</dbReference>
<evidence type="ECO:0000256" key="2">
    <source>
        <dbReference type="ARBA" id="ARBA00006997"/>
    </source>
</evidence>
<comment type="pathway">
    <text evidence="1 11">Metabolic intermediate biosynthesis; chorismate biosynthesis; chorismate from D-erythrose 4-phosphate and phosphoenolpyruvate: step 5/7.</text>
</comment>
<evidence type="ECO:0000313" key="12">
    <source>
        <dbReference type="EMBL" id="MBC8532069.1"/>
    </source>
</evidence>
<evidence type="ECO:0000256" key="4">
    <source>
        <dbReference type="ARBA" id="ARBA00022605"/>
    </source>
</evidence>
<dbReference type="GO" id="GO:0009423">
    <property type="term" value="P:chorismate biosynthetic process"/>
    <property type="evidence" value="ECO:0007669"/>
    <property type="project" value="UniProtKB-UniRule"/>
</dbReference>
<feature type="binding site" evidence="11">
    <location>
        <position position="32"/>
    </location>
    <ligand>
        <name>substrate</name>
    </ligand>
</feature>
<keyword evidence="13" id="KW-1185">Reference proteome</keyword>
<accession>A0A926HPV9</accession>
<evidence type="ECO:0000313" key="13">
    <source>
        <dbReference type="Proteomes" id="UP000623172"/>
    </source>
</evidence>
<protein>
    <recommendedName>
        <fullName evidence="3 11">Shikimate kinase</fullName>
        <shortName evidence="11">SK</shortName>
        <ecNumber evidence="3 11">2.7.1.71</ecNumber>
    </recommendedName>
</protein>
<gene>
    <name evidence="11" type="primary">aroK</name>
    <name evidence="12" type="ORF">H8696_09440</name>
</gene>
<keyword evidence="11" id="KW-0963">Cytoplasm</keyword>
<dbReference type="AlphaFoldDB" id="A0A926HPV9"/>